<dbReference type="SUPFAM" id="SSF50346">
    <property type="entry name" value="PRC-barrel domain"/>
    <property type="match status" value="1"/>
</dbReference>
<sequence>MRLKKLRGSGGFIMANVTDEQQQKGNLGGPDLFLAPVGRLDSDKISKFFCNTCEKDYEGSPKIEHENPNEVVAENLTLVEKGQYICHTCSSIIAEYREFQKPDVQRDVGAARSLTPDYGSTITPPAETTHTPPAETTYTPPAETTHTPPAETTYTPPTEPSFSQPPSDEPPLTMPTFDEPTSVSEPSIPEIQTQPIDSTFNSISGMAVIDENAKKIGTSKQVAIDSSQNVVLVITNNEGNDVTVPWNKIRKIGEVILLGSSSEITASQSENCSSCNYNNKIGSKFCEQCGGKL</sequence>
<dbReference type="AlphaFoldDB" id="A0A0F9GHB4"/>
<feature type="region of interest" description="Disordered" evidence="1">
    <location>
        <begin position="114"/>
        <end position="195"/>
    </location>
</feature>
<name>A0A0F9GHB4_9ZZZZ</name>
<protein>
    <recommendedName>
        <fullName evidence="2">PRC-barrel domain-containing protein</fullName>
    </recommendedName>
</protein>
<proteinExistence type="predicted"/>
<evidence type="ECO:0000256" key="1">
    <source>
        <dbReference type="SAM" id="MobiDB-lite"/>
    </source>
</evidence>
<dbReference type="Pfam" id="PF05239">
    <property type="entry name" value="PRC"/>
    <property type="match status" value="1"/>
</dbReference>
<dbReference type="Gene3D" id="2.30.30.240">
    <property type="entry name" value="PRC-barrel domain"/>
    <property type="match status" value="1"/>
</dbReference>
<dbReference type="InterPro" id="IPR027275">
    <property type="entry name" value="PRC-brl_dom"/>
</dbReference>
<dbReference type="EMBL" id="LAZR01017997">
    <property type="protein sequence ID" value="KKL98118.1"/>
    <property type="molecule type" value="Genomic_DNA"/>
</dbReference>
<feature type="compositionally biased region" description="Polar residues" evidence="1">
    <location>
        <begin position="179"/>
        <end position="195"/>
    </location>
</feature>
<evidence type="ECO:0000259" key="2">
    <source>
        <dbReference type="Pfam" id="PF05239"/>
    </source>
</evidence>
<reference evidence="3" key="1">
    <citation type="journal article" date="2015" name="Nature">
        <title>Complex archaea that bridge the gap between prokaryotes and eukaryotes.</title>
        <authorList>
            <person name="Spang A."/>
            <person name="Saw J.H."/>
            <person name="Jorgensen S.L."/>
            <person name="Zaremba-Niedzwiedzka K."/>
            <person name="Martijn J."/>
            <person name="Lind A.E."/>
            <person name="van Eijk R."/>
            <person name="Schleper C."/>
            <person name="Guy L."/>
            <person name="Ettema T.J."/>
        </authorList>
    </citation>
    <scope>NUCLEOTIDE SEQUENCE</scope>
</reference>
<gene>
    <name evidence="3" type="ORF">LCGC14_1827630</name>
</gene>
<feature type="compositionally biased region" description="Low complexity" evidence="1">
    <location>
        <begin position="123"/>
        <end position="156"/>
    </location>
</feature>
<dbReference type="InterPro" id="IPR011033">
    <property type="entry name" value="PRC_barrel-like_sf"/>
</dbReference>
<accession>A0A0F9GHB4</accession>
<organism evidence="3">
    <name type="scientific">marine sediment metagenome</name>
    <dbReference type="NCBI Taxonomy" id="412755"/>
    <lineage>
        <taxon>unclassified sequences</taxon>
        <taxon>metagenomes</taxon>
        <taxon>ecological metagenomes</taxon>
    </lineage>
</organism>
<feature type="domain" description="PRC-barrel" evidence="2">
    <location>
        <begin position="200"/>
        <end position="257"/>
    </location>
</feature>
<comment type="caution">
    <text evidence="3">The sequence shown here is derived from an EMBL/GenBank/DDBJ whole genome shotgun (WGS) entry which is preliminary data.</text>
</comment>
<evidence type="ECO:0000313" key="3">
    <source>
        <dbReference type="EMBL" id="KKL98118.1"/>
    </source>
</evidence>